<proteinExistence type="inferred from homology"/>
<keyword evidence="7" id="KW-0604">Photosystem II</keyword>
<feature type="binding site" evidence="6">
    <location>
        <position position="207"/>
    </location>
    <ligand>
        <name>chlorophyll a</name>
        <dbReference type="ChEBI" id="CHEBI:58416"/>
        <label>1</label>
    </ligand>
</feature>
<evidence type="ECO:0000313" key="8">
    <source>
        <dbReference type="EMBL" id="PSC70499.1"/>
    </source>
</evidence>
<dbReference type="PANTHER" id="PTHR21649">
    <property type="entry name" value="CHLOROPHYLL A/B BINDING PROTEIN"/>
    <property type="match status" value="1"/>
</dbReference>
<evidence type="ECO:0000313" key="9">
    <source>
        <dbReference type="Proteomes" id="UP000239649"/>
    </source>
</evidence>
<keyword evidence="2 7" id="KW-0150">Chloroplast</keyword>
<dbReference type="GO" id="GO:0009523">
    <property type="term" value="C:photosystem II"/>
    <property type="evidence" value="ECO:0007669"/>
    <property type="project" value="UniProtKB-KW"/>
</dbReference>
<dbReference type="Gene3D" id="1.10.3460.10">
    <property type="entry name" value="Chlorophyll a/b binding protein domain"/>
    <property type="match status" value="1"/>
</dbReference>
<comment type="function">
    <text evidence="7">The light-harvesting complex (LHC) functions as a light receptor, it captures and delivers excitation energy to photosystems with which it is closely associated.</text>
</comment>
<comment type="caution">
    <text evidence="8">The sequence shown here is derived from an EMBL/GenBank/DDBJ whole genome shotgun (WGS) entry which is preliminary data.</text>
</comment>
<evidence type="ECO:0000256" key="1">
    <source>
        <dbReference type="ARBA" id="ARBA00022494"/>
    </source>
</evidence>
<dbReference type="GO" id="GO:0009522">
    <property type="term" value="C:photosystem I"/>
    <property type="evidence" value="ECO:0007669"/>
    <property type="project" value="UniProtKB-KW"/>
</dbReference>
<sequence>MQAMSSRVAGAALVSKPQTVRRAGRSGVVVQAASRNLWAPGVESPTYLKGELAGDYGFDPMGLGANPKMLTWYRQAELQNARWAMLGVAGILGQEVLNPEQWWYSAGMPENLPKFDGQPTNLGGILAWEFLLMHFVEVRRWQDIRKKDSVNSDPFNPNLKVPNPEMGYPGGPFDPLGFSKGNFKEVQTKEIKNGRLAMVAFLAFTIQAQATGKGPLANLADHLSSPFSNNITANIGHCMVPTSVDVQGLTIPLSCLWPGQQMV</sequence>
<feature type="binding site" evidence="6">
    <location>
        <position position="189"/>
    </location>
    <ligand>
        <name>chlorophyll a</name>
        <dbReference type="ChEBI" id="CHEBI:58416"/>
        <label>1</label>
    </ligand>
</feature>
<evidence type="ECO:0000256" key="5">
    <source>
        <dbReference type="ARBA" id="ARBA00022991"/>
    </source>
</evidence>
<dbReference type="InterPro" id="IPR001344">
    <property type="entry name" value="Chloro_AB-bd_pln"/>
</dbReference>
<feature type="binding site" evidence="6">
    <location>
        <position position="195"/>
    </location>
    <ligand>
        <name>chlorophyll a</name>
        <dbReference type="ChEBI" id="CHEBI:58416"/>
        <label>1</label>
    </ligand>
</feature>
<evidence type="ECO:0000256" key="6">
    <source>
        <dbReference type="PIRSR" id="PIRSR601344-1"/>
    </source>
</evidence>
<evidence type="ECO:0000256" key="4">
    <source>
        <dbReference type="ARBA" id="ARBA00022640"/>
    </source>
</evidence>
<dbReference type="SUPFAM" id="SSF103511">
    <property type="entry name" value="Chlorophyll a-b binding protein"/>
    <property type="match status" value="1"/>
</dbReference>
<organism evidence="8 9">
    <name type="scientific">Micractinium conductrix</name>
    <dbReference type="NCBI Taxonomy" id="554055"/>
    <lineage>
        <taxon>Eukaryota</taxon>
        <taxon>Viridiplantae</taxon>
        <taxon>Chlorophyta</taxon>
        <taxon>core chlorophytes</taxon>
        <taxon>Trebouxiophyceae</taxon>
        <taxon>Chlorellales</taxon>
        <taxon>Chlorellaceae</taxon>
        <taxon>Chlorella clade</taxon>
        <taxon>Micractinium</taxon>
    </lineage>
</organism>
<dbReference type="GO" id="GO:0016168">
    <property type="term" value="F:chlorophyll binding"/>
    <property type="evidence" value="ECO:0007669"/>
    <property type="project" value="UniProtKB-KW"/>
</dbReference>
<protein>
    <recommendedName>
        <fullName evidence="7">Chlorophyll a-b binding protein, chloroplastic</fullName>
    </recommendedName>
</protein>
<feature type="binding site" evidence="6">
    <location>
        <position position="190"/>
    </location>
    <ligand>
        <name>chlorophyll a</name>
        <dbReference type="ChEBI" id="CHEBI:58416"/>
        <label>1</label>
    </ligand>
</feature>
<evidence type="ECO:0000256" key="3">
    <source>
        <dbReference type="ARBA" id="ARBA00022531"/>
    </source>
</evidence>
<feature type="binding site" description="axial binding residue" evidence="6">
    <location>
        <position position="82"/>
    </location>
    <ligand>
        <name>chlorophyll b</name>
        <dbReference type="ChEBI" id="CHEBI:61721"/>
        <label>1</label>
    </ligand>
    <ligandPart>
        <name>Mg</name>
        <dbReference type="ChEBI" id="CHEBI:25107"/>
    </ligandPart>
</feature>
<keyword evidence="5 7" id="KW-0157">Chromophore</keyword>
<keyword evidence="3 7" id="KW-0602">Photosynthesis</keyword>
<feature type="binding site" evidence="6">
    <location>
        <position position="193"/>
    </location>
    <ligand>
        <name>chlorophyll a</name>
        <dbReference type="ChEBI" id="CHEBI:58416"/>
        <label>1</label>
    </ligand>
</feature>
<dbReference type="AlphaFoldDB" id="A0A2P6V8U4"/>
<dbReference type="STRING" id="554055.A0A2P6V8U4"/>
<keyword evidence="9" id="KW-1185">Reference proteome</keyword>
<keyword evidence="7" id="KW-0603">Photosystem I</keyword>
<dbReference type="Pfam" id="PF00504">
    <property type="entry name" value="Chloroa_b-bind"/>
    <property type="match status" value="1"/>
</dbReference>
<accession>A0A2P6V8U4</accession>
<gene>
    <name evidence="8" type="ORF">C2E20_6088</name>
</gene>
<keyword evidence="4 7" id="KW-0934">Plastid</keyword>
<dbReference type="GO" id="GO:0009765">
    <property type="term" value="P:photosynthesis, light harvesting"/>
    <property type="evidence" value="ECO:0007669"/>
    <property type="project" value="InterPro"/>
</dbReference>
<dbReference type="InterPro" id="IPR022796">
    <property type="entry name" value="Chloroa_b-bind"/>
</dbReference>
<dbReference type="OrthoDB" id="423598at2759"/>
<reference evidence="8 9" key="1">
    <citation type="journal article" date="2018" name="Plant J.">
        <title>Genome sequences of Chlorella sorokiniana UTEX 1602 and Micractinium conductrix SAG 241.80: implications to maltose excretion by a green alga.</title>
        <authorList>
            <person name="Arriola M.B."/>
            <person name="Velmurugan N."/>
            <person name="Zhang Y."/>
            <person name="Plunkett M.H."/>
            <person name="Hondzo H."/>
            <person name="Barney B.M."/>
        </authorList>
    </citation>
    <scope>NUCLEOTIDE SEQUENCE [LARGE SCALE GENOMIC DNA]</scope>
    <source>
        <strain evidence="8 9">SAG 241.80</strain>
    </source>
</reference>
<feature type="binding site" evidence="6">
    <location>
        <position position="77"/>
    </location>
    <ligand>
        <name>chlorophyll a</name>
        <dbReference type="ChEBI" id="CHEBI:58416"/>
        <label>1</label>
    </ligand>
</feature>
<feature type="binding site" evidence="6">
    <location>
        <position position="222"/>
    </location>
    <ligand>
        <name>chlorophyll a</name>
        <dbReference type="ChEBI" id="CHEBI:58416"/>
        <label>1</label>
    </ligand>
</feature>
<dbReference type="GO" id="GO:0009535">
    <property type="term" value="C:chloroplast thylakoid membrane"/>
    <property type="evidence" value="ECO:0007669"/>
    <property type="project" value="UniProtKB-SubCell"/>
</dbReference>
<comment type="subcellular location">
    <subcellularLocation>
        <location evidence="7">Plastid</location>
        <location evidence="7">Chloroplast thylakoid membrane</location>
    </subcellularLocation>
</comment>
<dbReference type="EMBL" id="LHPF02000019">
    <property type="protein sequence ID" value="PSC70499.1"/>
    <property type="molecule type" value="Genomic_DNA"/>
</dbReference>
<keyword evidence="1 6" id="KW-0148">Chlorophyll</keyword>
<keyword evidence="7" id="KW-0793">Thylakoid</keyword>
<evidence type="ECO:0000256" key="2">
    <source>
        <dbReference type="ARBA" id="ARBA00022528"/>
    </source>
</evidence>
<dbReference type="Proteomes" id="UP000239649">
    <property type="component" value="Unassembled WGS sequence"/>
</dbReference>
<evidence type="ECO:0000256" key="7">
    <source>
        <dbReference type="RuleBase" id="RU363080"/>
    </source>
</evidence>
<comment type="similarity">
    <text evidence="7">Belongs to the light-harvesting chlorophyll a/b-binding (LHC) protein family.</text>
</comment>
<name>A0A2P6V8U4_9CHLO</name>